<dbReference type="AlphaFoldDB" id="A0A8X7UDN0"/>
<reference evidence="2 3" key="1">
    <citation type="submission" date="2020-02" db="EMBL/GenBank/DDBJ databases">
        <authorList>
            <person name="Ma Q."/>
            <person name="Huang Y."/>
            <person name="Song X."/>
            <person name="Pei D."/>
        </authorList>
    </citation>
    <scope>NUCLEOTIDE SEQUENCE [LARGE SCALE GENOMIC DNA]</scope>
    <source>
        <strain evidence="2">Sxm20200214</strain>
        <tissue evidence="2">Leaf</tissue>
    </source>
</reference>
<proteinExistence type="predicted"/>
<dbReference type="Pfam" id="PF07714">
    <property type="entry name" value="PK_Tyr_Ser-Thr"/>
    <property type="match status" value="2"/>
</dbReference>
<dbReference type="InterPro" id="IPR011009">
    <property type="entry name" value="Kinase-like_dom_sf"/>
</dbReference>
<gene>
    <name evidence="2" type="ORF">Bca52824_057417</name>
</gene>
<keyword evidence="3" id="KW-1185">Reference proteome</keyword>
<evidence type="ECO:0000313" key="2">
    <source>
        <dbReference type="EMBL" id="KAG2274862.1"/>
    </source>
</evidence>
<dbReference type="EMBL" id="JAAMPC010000012">
    <property type="protein sequence ID" value="KAG2274862.1"/>
    <property type="molecule type" value="Genomic_DNA"/>
</dbReference>
<name>A0A8X7UDN0_BRACI</name>
<dbReference type="PANTHER" id="PTHR23257">
    <property type="entry name" value="SERINE-THREONINE PROTEIN KINASE"/>
    <property type="match status" value="1"/>
</dbReference>
<accession>A0A8X7UDN0</accession>
<dbReference type="GO" id="GO:0005737">
    <property type="term" value="C:cytoplasm"/>
    <property type="evidence" value="ECO:0007669"/>
    <property type="project" value="TreeGrafter"/>
</dbReference>
<dbReference type="OrthoDB" id="4062651at2759"/>
<dbReference type="SUPFAM" id="SSF56112">
    <property type="entry name" value="Protein kinase-like (PK-like)"/>
    <property type="match status" value="1"/>
</dbReference>
<feature type="domain" description="Serine-threonine/tyrosine-protein kinase catalytic" evidence="1">
    <location>
        <begin position="351"/>
        <end position="392"/>
    </location>
</feature>
<comment type="caution">
    <text evidence="2">The sequence shown here is derived from an EMBL/GenBank/DDBJ whole genome shotgun (WGS) entry which is preliminary data.</text>
</comment>
<dbReference type="InterPro" id="IPR001245">
    <property type="entry name" value="Ser-Thr/Tyr_kinase_cat_dom"/>
</dbReference>
<evidence type="ECO:0000259" key="1">
    <source>
        <dbReference type="Pfam" id="PF07714"/>
    </source>
</evidence>
<feature type="domain" description="Serine-threonine/tyrosine-protein kinase catalytic" evidence="1">
    <location>
        <begin position="210"/>
        <end position="267"/>
    </location>
</feature>
<dbReference type="GO" id="GO:0004672">
    <property type="term" value="F:protein kinase activity"/>
    <property type="evidence" value="ECO:0007669"/>
    <property type="project" value="InterPro"/>
</dbReference>
<dbReference type="InterPro" id="IPR050167">
    <property type="entry name" value="Ser_Thr_protein_kinase"/>
</dbReference>
<protein>
    <recommendedName>
        <fullName evidence="1">Serine-threonine/tyrosine-protein kinase catalytic domain-containing protein</fullName>
    </recommendedName>
</protein>
<sequence>MQAMTKPTYVQHAENKKLAIQSKGTVADLSDHYTLDGPGMSYPLGHRAGPEISNEVFYDKLTGGIPLNSSNLLGEERWFHYGNNISSYILEGHCHISTPYECSTSCRNIWQNVPNHVVGAYVLPMQQVNGTANHNNMRNPVDSAKAFVRALATGKPQCCTNYADTRLCLRGEAKGSQRGENFNYERMIEVSSSAASPEGAELSVERLSLIERFWKESLLLSSLHHPNVLSFYWIVRDGPDGSLATFAEFMVNGSLKQFLQKKHRGFKYLTSHWLTPPEQLIVAKDSSISMDSAFGIGDLGLPKVKQKTLVSGDVRGTLPWMAHELLSGKSNVSLILNPCFTRLGLYALCFRIVNNSLRLKIPQRCDPEWKGLMESCWASEPIERPSFAEISQKPRNMAAATNLK</sequence>
<dbReference type="GO" id="GO:0007165">
    <property type="term" value="P:signal transduction"/>
    <property type="evidence" value="ECO:0007669"/>
    <property type="project" value="TreeGrafter"/>
</dbReference>
<dbReference type="Proteomes" id="UP000886595">
    <property type="component" value="Unassembled WGS sequence"/>
</dbReference>
<organism evidence="2 3">
    <name type="scientific">Brassica carinata</name>
    <name type="common">Ethiopian mustard</name>
    <name type="synonym">Abyssinian cabbage</name>
    <dbReference type="NCBI Taxonomy" id="52824"/>
    <lineage>
        <taxon>Eukaryota</taxon>
        <taxon>Viridiplantae</taxon>
        <taxon>Streptophyta</taxon>
        <taxon>Embryophyta</taxon>
        <taxon>Tracheophyta</taxon>
        <taxon>Spermatophyta</taxon>
        <taxon>Magnoliopsida</taxon>
        <taxon>eudicotyledons</taxon>
        <taxon>Gunneridae</taxon>
        <taxon>Pentapetalae</taxon>
        <taxon>rosids</taxon>
        <taxon>malvids</taxon>
        <taxon>Brassicales</taxon>
        <taxon>Brassicaceae</taxon>
        <taxon>Brassiceae</taxon>
        <taxon>Brassica</taxon>
    </lineage>
</organism>
<dbReference type="Gene3D" id="1.10.510.10">
    <property type="entry name" value="Transferase(Phosphotransferase) domain 1"/>
    <property type="match status" value="2"/>
</dbReference>
<dbReference type="PANTHER" id="PTHR23257:SF703">
    <property type="entry name" value="KINASE SUPERFAMILY WITH OCTICOSAPEPTIDE_PHOX_BEM1P DOMAIN-CONTAINING PROTEIN"/>
    <property type="match status" value="1"/>
</dbReference>
<evidence type="ECO:0000313" key="3">
    <source>
        <dbReference type="Proteomes" id="UP000886595"/>
    </source>
</evidence>